<name>A0ACB9EE09_ARCLA</name>
<accession>A0ACB9EE09</accession>
<organism evidence="1 2">
    <name type="scientific">Arctium lappa</name>
    <name type="common">Greater burdock</name>
    <name type="synonym">Lappa major</name>
    <dbReference type="NCBI Taxonomy" id="4217"/>
    <lineage>
        <taxon>Eukaryota</taxon>
        <taxon>Viridiplantae</taxon>
        <taxon>Streptophyta</taxon>
        <taxon>Embryophyta</taxon>
        <taxon>Tracheophyta</taxon>
        <taxon>Spermatophyta</taxon>
        <taxon>Magnoliopsida</taxon>
        <taxon>eudicotyledons</taxon>
        <taxon>Gunneridae</taxon>
        <taxon>Pentapetalae</taxon>
        <taxon>asterids</taxon>
        <taxon>campanulids</taxon>
        <taxon>Asterales</taxon>
        <taxon>Asteraceae</taxon>
        <taxon>Carduoideae</taxon>
        <taxon>Cardueae</taxon>
        <taxon>Arctiinae</taxon>
        <taxon>Arctium</taxon>
    </lineage>
</organism>
<evidence type="ECO:0000313" key="1">
    <source>
        <dbReference type="EMBL" id="KAI3757052.1"/>
    </source>
</evidence>
<dbReference type="Proteomes" id="UP001055879">
    <property type="component" value="Linkage Group LG02"/>
</dbReference>
<sequence>MLGRLVGCFLTAGLWRGERTRKKHSILSSFSLTHQKHTHLIGVEKSDTHIFQIIEDSRFNFAYGIAGEEVRLVIDG</sequence>
<evidence type="ECO:0000313" key="2">
    <source>
        <dbReference type="Proteomes" id="UP001055879"/>
    </source>
</evidence>
<reference evidence="1 2" key="2">
    <citation type="journal article" date="2022" name="Mol. Ecol. Resour.">
        <title>The genomes of chicory, endive, great burdock and yacon provide insights into Asteraceae paleo-polyploidization history and plant inulin production.</title>
        <authorList>
            <person name="Fan W."/>
            <person name="Wang S."/>
            <person name="Wang H."/>
            <person name="Wang A."/>
            <person name="Jiang F."/>
            <person name="Liu H."/>
            <person name="Zhao H."/>
            <person name="Xu D."/>
            <person name="Zhang Y."/>
        </authorList>
    </citation>
    <scope>NUCLEOTIDE SEQUENCE [LARGE SCALE GENOMIC DNA]</scope>
    <source>
        <strain evidence="2">cv. Niubang</strain>
    </source>
</reference>
<keyword evidence="2" id="KW-1185">Reference proteome</keyword>
<reference evidence="2" key="1">
    <citation type="journal article" date="2022" name="Mol. Ecol. Resour.">
        <title>The genomes of chicory, endive, great burdock and yacon provide insights into Asteraceae palaeo-polyploidization history and plant inulin production.</title>
        <authorList>
            <person name="Fan W."/>
            <person name="Wang S."/>
            <person name="Wang H."/>
            <person name="Wang A."/>
            <person name="Jiang F."/>
            <person name="Liu H."/>
            <person name="Zhao H."/>
            <person name="Xu D."/>
            <person name="Zhang Y."/>
        </authorList>
    </citation>
    <scope>NUCLEOTIDE SEQUENCE [LARGE SCALE GENOMIC DNA]</scope>
    <source>
        <strain evidence="2">cv. Niubang</strain>
    </source>
</reference>
<gene>
    <name evidence="1" type="ORF">L6452_04585</name>
</gene>
<protein>
    <submittedName>
        <fullName evidence="1">Uncharacterized protein</fullName>
    </submittedName>
</protein>
<proteinExistence type="predicted"/>
<dbReference type="EMBL" id="CM042048">
    <property type="protein sequence ID" value="KAI3757052.1"/>
    <property type="molecule type" value="Genomic_DNA"/>
</dbReference>
<comment type="caution">
    <text evidence="1">The sequence shown here is derived from an EMBL/GenBank/DDBJ whole genome shotgun (WGS) entry which is preliminary data.</text>
</comment>